<dbReference type="PROSITE" id="PS50930">
    <property type="entry name" value="HTH_LYTTR"/>
    <property type="match status" value="1"/>
</dbReference>
<dbReference type="GO" id="GO:0000156">
    <property type="term" value="F:phosphorelay response regulator activity"/>
    <property type="evidence" value="ECO:0007669"/>
    <property type="project" value="InterPro"/>
</dbReference>
<evidence type="ECO:0000313" key="4">
    <source>
        <dbReference type="EMBL" id="CAG5016164.1"/>
    </source>
</evidence>
<dbReference type="SMART" id="SM00850">
    <property type="entry name" value="LytTR"/>
    <property type="match status" value="1"/>
</dbReference>
<feature type="domain" description="HTH LytTR-type" evidence="3">
    <location>
        <begin position="146"/>
        <end position="214"/>
    </location>
</feature>
<comment type="caution">
    <text evidence="4">The sequence shown here is derived from an EMBL/GenBank/DDBJ whole genome shotgun (WGS) entry which is preliminary data.</text>
</comment>
<reference evidence="4" key="1">
    <citation type="submission" date="2021-04" db="EMBL/GenBank/DDBJ databases">
        <authorList>
            <person name="Rodrigo-Torres L."/>
            <person name="Arahal R. D."/>
            <person name="Lucena T."/>
        </authorList>
    </citation>
    <scope>NUCLEOTIDE SEQUENCE</scope>
    <source>
        <strain evidence="4">CECT 9275</strain>
    </source>
</reference>
<sequence>MTDVLIIEDEARAARELASTIRQIDADIRVLATLDSVEQSLAWLAANPQPDLIFSDIQLADGLCFEIFNQVTVRSPVIFCTAFDEYLMEAFDTHAVSYLLKPVTRTKIEKALDKFHALKSVFEKQQEGQKLSGLLRQVGQSYKTALLVYQKEKIIPVQVKDIAFFYLDKTLVNITTLSGQQYHLSAKLEELEKVLDPALFWRANRQFLINRAAIGNAEKFFARKLVIKLIVNTPEIIVVSKAKATEFLHWLEGL</sequence>
<feature type="modified residue" description="4-aspartylphosphate" evidence="1">
    <location>
        <position position="56"/>
    </location>
</feature>
<keyword evidence="5" id="KW-1185">Reference proteome</keyword>
<dbReference type="Gene3D" id="3.40.50.2300">
    <property type="match status" value="1"/>
</dbReference>
<dbReference type="Pfam" id="PF00072">
    <property type="entry name" value="Response_reg"/>
    <property type="match status" value="1"/>
</dbReference>
<dbReference type="SUPFAM" id="SSF52172">
    <property type="entry name" value="CheY-like"/>
    <property type="match status" value="1"/>
</dbReference>
<organism evidence="4 5">
    <name type="scientific">Dyadobacter helix</name>
    <dbReference type="NCBI Taxonomy" id="2822344"/>
    <lineage>
        <taxon>Bacteria</taxon>
        <taxon>Pseudomonadati</taxon>
        <taxon>Bacteroidota</taxon>
        <taxon>Cytophagia</taxon>
        <taxon>Cytophagales</taxon>
        <taxon>Spirosomataceae</taxon>
        <taxon>Dyadobacter</taxon>
    </lineage>
</organism>
<feature type="domain" description="Response regulatory" evidence="2">
    <location>
        <begin position="3"/>
        <end position="116"/>
    </location>
</feature>
<protein>
    <submittedName>
        <fullName evidence="4">Sensory transduction protein LytR</fullName>
    </submittedName>
</protein>
<keyword evidence="1" id="KW-0597">Phosphoprotein</keyword>
<evidence type="ECO:0000259" key="2">
    <source>
        <dbReference type="PROSITE" id="PS50110"/>
    </source>
</evidence>
<dbReference type="AlphaFoldDB" id="A0A916JK50"/>
<name>A0A916JK50_9BACT</name>
<dbReference type="InterPro" id="IPR046947">
    <property type="entry name" value="LytR-like"/>
</dbReference>
<dbReference type="InterPro" id="IPR011006">
    <property type="entry name" value="CheY-like_superfamily"/>
</dbReference>
<dbReference type="PANTHER" id="PTHR37299:SF1">
    <property type="entry name" value="STAGE 0 SPORULATION PROTEIN A HOMOLOG"/>
    <property type="match status" value="1"/>
</dbReference>
<dbReference type="Gene3D" id="2.40.50.1020">
    <property type="entry name" value="LytTr DNA-binding domain"/>
    <property type="match status" value="1"/>
</dbReference>
<dbReference type="PANTHER" id="PTHR37299">
    <property type="entry name" value="TRANSCRIPTIONAL REGULATOR-RELATED"/>
    <property type="match status" value="1"/>
</dbReference>
<dbReference type="InterPro" id="IPR007492">
    <property type="entry name" value="LytTR_DNA-bd_dom"/>
</dbReference>
<accession>A0A916JK50</accession>
<dbReference type="Proteomes" id="UP000680038">
    <property type="component" value="Unassembled WGS sequence"/>
</dbReference>
<dbReference type="SMART" id="SM00448">
    <property type="entry name" value="REC"/>
    <property type="match status" value="1"/>
</dbReference>
<dbReference type="GO" id="GO:0003677">
    <property type="term" value="F:DNA binding"/>
    <property type="evidence" value="ECO:0007669"/>
    <property type="project" value="InterPro"/>
</dbReference>
<dbReference type="PROSITE" id="PS50110">
    <property type="entry name" value="RESPONSE_REGULATORY"/>
    <property type="match status" value="1"/>
</dbReference>
<gene>
    <name evidence="4" type="primary">lytR_10</name>
    <name evidence="4" type="ORF">DYBT9275_05489</name>
</gene>
<proteinExistence type="predicted"/>
<dbReference type="EMBL" id="CAJRAF010000004">
    <property type="protein sequence ID" value="CAG5016164.1"/>
    <property type="molecule type" value="Genomic_DNA"/>
</dbReference>
<evidence type="ECO:0000313" key="5">
    <source>
        <dbReference type="Proteomes" id="UP000680038"/>
    </source>
</evidence>
<dbReference type="InterPro" id="IPR001789">
    <property type="entry name" value="Sig_transdc_resp-reg_receiver"/>
</dbReference>
<dbReference type="Pfam" id="PF04397">
    <property type="entry name" value="LytTR"/>
    <property type="match status" value="1"/>
</dbReference>
<evidence type="ECO:0000259" key="3">
    <source>
        <dbReference type="PROSITE" id="PS50930"/>
    </source>
</evidence>
<dbReference type="RefSeq" id="WP_215241872.1">
    <property type="nucleotide sequence ID" value="NZ_CAJRAF010000004.1"/>
</dbReference>
<evidence type="ECO:0000256" key="1">
    <source>
        <dbReference type="PROSITE-ProRule" id="PRU00169"/>
    </source>
</evidence>